<feature type="compositionally biased region" description="Acidic residues" evidence="5">
    <location>
        <begin position="247"/>
        <end position="259"/>
    </location>
</feature>
<dbReference type="SUPFAM" id="SSF57716">
    <property type="entry name" value="Glucocorticoid receptor-like (DNA-binding domain)"/>
    <property type="match status" value="4"/>
</dbReference>
<reference evidence="8" key="2">
    <citation type="submission" date="2025-08" db="UniProtKB">
        <authorList>
            <consortium name="RefSeq"/>
        </authorList>
    </citation>
    <scope>IDENTIFICATION</scope>
    <source>
        <strain evidence="8">S238N-H82</strain>
        <tissue evidence="8">Testes</tissue>
    </source>
</reference>
<dbReference type="InterPro" id="IPR001781">
    <property type="entry name" value="Znf_LIM"/>
</dbReference>
<feature type="compositionally biased region" description="Low complexity" evidence="5">
    <location>
        <begin position="849"/>
        <end position="859"/>
    </location>
</feature>
<dbReference type="PROSITE" id="PS00478">
    <property type="entry name" value="LIM_DOMAIN_1"/>
    <property type="match status" value="2"/>
</dbReference>
<dbReference type="CDD" id="cd09358">
    <property type="entry name" value="LIM_Mical_like"/>
    <property type="match status" value="2"/>
</dbReference>
<feature type="compositionally biased region" description="Basic and acidic residues" evidence="5">
    <location>
        <begin position="499"/>
        <end position="521"/>
    </location>
</feature>
<feature type="compositionally biased region" description="Basic and acidic residues" evidence="5">
    <location>
        <begin position="1385"/>
        <end position="1404"/>
    </location>
</feature>
<feature type="compositionally biased region" description="Polar residues" evidence="5">
    <location>
        <begin position="601"/>
        <end position="614"/>
    </location>
</feature>
<feature type="domain" description="LIM zinc-binding" evidence="6">
    <location>
        <begin position="141"/>
        <end position="201"/>
    </location>
</feature>
<dbReference type="Pfam" id="PF00412">
    <property type="entry name" value="LIM"/>
    <property type="match status" value="2"/>
</dbReference>
<dbReference type="PROSITE" id="PS50023">
    <property type="entry name" value="LIM_DOMAIN_2"/>
    <property type="match status" value="2"/>
</dbReference>
<feature type="compositionally biased region" description="Basic and acidic residues" evidence="5">
    <location>
        <begin position="306"/>
        <end position="315"/>
    </location>
</feature>
<feature type="region of interest" description="Disordered" evidence="5">
    <location>
        <begin position="219"/>
        <end position="683"/>
    </location>
</feature>
<evidence type="ECO:0000313" key="8">
    <source>
        <dbReference type="RefSeq" id="XP_035657753.1"/>
    </source>
</evidence>
<feature type="compositionally biased region" description="Acidic residues" evidence="5">
    <location>
        <begin position="377"/>
        <end position="386"/>
    </location>
</feature>
<feature type="compositionally biased region" description="Basic and acidic residues" evidence="5">
    <location>
        <begin position="754"/>
        <end position="775"/>
    </location>
</feature>
<dbReference type="SMART" id="SM00132">
    <property type="entry name" value="LIM"/>
    <property type="match status" value="2"/>
</dbReference>
<feature type="compositionally biased region" description="Low complexity" evidence="5">
    <location>
        <begin position="952"/>
        <end position="962"/>
    </location>
</feature>
<keyword evidence="1 4" id="KW-0479">Metal-binding</keyword>
<feature type="region of interest" description="Disordered" evidence="5">
    <location>
        <begin position="1236"/>
        <end position="1404"/>
    </location>
</feature>
<gene>
    <name evidence="8" type="primary">LOC118403252</name>
</gene>
<accession>A0A9J7HEF2</accession>
<evidence type="ECO:0000256" key="4">
    <source>
        <dbReference type="PROSITE-ProRule" id="PRU00125"/>
    </source>
</evidence>
<feature type="compositionally biased region" description="Basic and acidic residues" evidence="5">
    <location>
        <begin position="616"/>
        <end position="636"/>
    </location>
</feature>
<feature type="compositionally biased region" description="Polar residues" evidence="5">
    <location>
        <begin position="354"/>
        <end position="364"/>
    </location>
</feature>
<sequence length="1424" mass="156646">MGDTEVLADVTNTDHDVAMNGDNEVFEDGKVFTQKTSITLKKSNASSSSARSGSLSGDEDKKGMKRVSRSSRTSSTSYEKKKREPARLAPSAFAKFQQADAASSSAPAKKINIKLSRSVRDRASETDTTMSTVKQIQDSSDKCKTCGKRVYPVEKLVADKNVYHNTCFKCAECNRTLRVGTYASIDGAIYCKPHFQQLFKLKGNYDEGFGKERAVKKWPAAQGDLPQDNLPKAEEPAKKQRRGRDGDADESDDDKEEQETPSSDKSAGDDNKEEKMTSAAPVTNKTATAKEKSEGKSSSPEISAGDDNKEEKKTSAEPVTNKTATTKGKTEEMSSSPENSAGDDDKEEKKTSAEPVTNKTATTKGKTEEMSFSPENSDNDDDDDEDDGKKVQATLVTNKTAPLKEKADGKSSTPEHSDDDGSEDEKTHPTTVTNKTTASNGKLPSAQEKSSATTSDAARKESHGNSNVSSKTKFFLEKIQDSKVDSPPSTKNTPVPSDVTKESKVRSLKSRFADKYKEKDSGVPFSKKAVLTNKSKESKESLKTATVKETTDEKISSPQNIVTPDSGVDVESPSSQKNSRKSSRSKSFSEDEEEEGRKRTGSTTKASDTPQQLLSVKERMAMYRQSAEHPSSEKIKVKSNRTPIMPKSAQNVMSRMERYQSEISSSGEARKSTGGDDRKTVATGTLADLRKRWESGDLLTYQEKESTSGTTTGDEMEETVVKSTTQSHKAIIRQEEAIVAQEIKAGRTKSHGYKNYDQKPRDSQGMRASSSDHDMNGVVDNGRSSPYGDEEFEQSNFESGRRSSTGDVEVVKSTTPTADDRDLVKAGTASNLKKRWESGDLQNYRERSGSSSSSSSESTNDAEEESVSTVTSWSVEETKSAAPKPQPTPKEVPQPERREMKKSESLKKRYEEKLEKKEAKDEEREEAPRRALNRAPSFSRTMAAKFEKGAVRSRSSSSSSSSQEQDLDAEVVRATSHHHKEKPDKVDTPDNEGSSDVDEEVCEGFTTTSQFPETCLGSPSLSDIAAQLSKGGIFPFLLHSPKPKHVVNLGLSARLRSMFEKGDVHNIEAPARKSPVAIPRSTSTPDISKAGRRDSTSSSSSEEGEAHAVKTSFSDDEAEIRKAEIKGPSAKSLRAMFETSKTEDSGPTAVPKAKPKSISLFKTPPMEKCRACGKTVYAMEKIATDHDTFHKSCFKCDQCKKVLSLGTFAGIHDKLYCKPHFKQLFQSKGNYDEGFGHSQAKSKWAPKSDSPEENAQEKQQIEEVAEVKQPTPVRRPRSADLEEFDDKPSVQDDQDDEEFEARRPVPAKRQSLPKSESSSESEKEEEEEVVTRRSRSSSSSSDRVAKGRSHSASSGEGSKGRSHSASSEERRTKRRSGSSSSMDEEDRRQRELSLKEGSVEEEIKRARLYRQKLLRESSQDEEDC</sequence>
<organism evidence="7 8">
    <name type="scientific">Branchiostoma floridae</name>
    <name type="common">Florida lancelet</name>
    <name type="synonym">Amphioxus</name>
    <dbReference type="NCBI Taxonomy" id="7739"/>
    <lineage>
        <taxon>Eukaryota</taxon>
        <taxon>Metazoa</taxon>
        <taxon>Chordata</taxon>
        <taxon>Cephalochordata</taxon>
        <taxon>Leptocardii</taxon>
        <taxon>Amphioxiformes</taxon>
        <taxon>Branchiostomatidae</taxon>
        <taxon>Branchiostoma</taxon>
    </lineage>
</organism>
<feature type="compositionally biased region" description="Basic and acidic residues" evidence="5">
    <location>
        <begin position="402"/>
        <end position="416"/>
    </location>
</feature>
<dbReference type="RefSeq" id="XP_035657753.1">
    <property type="nucleotide sequence ID" value="XM_035801860.1"/>
</dbReference>
<feature type="compositionally biased region" description="Acidic residues" evidence="5">
    <location>
        <begin position="989"/>
        <end position="999"/>
    </location>
</feature>
<evidence type="ECO:0000259" key="6">
    <source>
        <dbReference type="PROSITE" id="PS50023"/>
    </source>
</evidence>
<keyword evidence="2 4" id="KW-0862">Zinc</keyword>
<feature type="compositionally biased region" description="Basic and acidic residues" evidence="5">
    <location>
        <begin position="231"/>
        <end position="246"/>
    </location>
</feature>
<reference evidence="7" key="1">
    <citation type="journal article" date="2020" name="Nat. Ecol. Evol.">
        <title>Deeply conserved synteny resolves early events in vertebrate evolution.</title>
        <authorList>
            <person name="Simakov O."/>
            <person name="Marletaz F."/>
            <person name="Yue J.X."/>
            <person name="O'Connell B."/>
            <person name="Jenkins J."/>
            <person name="Brandt A."/>
            <person name="Calef R."/>
            <person name="Tung C.H."/>
            <person name="Huang T.K."/>
            <person name="Schmutz J."/>
            <person name="Satoh N."/>
            <person name="Yu J.K."/>
            <person name="Putnam N.H."/>
            <person name="Green R.E."/>
            <person name="Rokhsar D.S."/>
        </authorList>
    </citation>
    <scope>NUCLEOTIDE SEQUENCE [LARGE SCALE GENOMIC DNA]</scope>
    <source>
        <strain evidence="7">S238N-H82</strain>
    </source>
</reference>
<feature type="region of interest" description="Disordered" evidence="5">
    <location>
        <begin position="1"/>
        <end position="23"/>
    </location>
</feature>
<dbReference type="Gene3D" id="2.10.110.10">
    <property type="entry name" value="Cysteine Rich Protein"/>
    <property type="match status" value="2"/>
</dbReference>
<evidence type="ECO:0000256" key="2">
    <source>
        <dbReference type="ARBA" id="ARBA00022833"/>
    </source>
</evidence>
<feature type="compositionally biased region" description="Polar residues" evidence="5">
    <location>
        <begin position="438"/>
        <end position="456"/>
    </location>
</feature>
<keyword evidence="3 4" id="KW-0440">LIM domain</keyword>
<evidence type="ECO:0000256" key="3">
    <source>
        <dbReference type="ARBA" id="ARBA00023038"/>
    </source>
</evidence>
<name>A0A9J7HEF2_BRAFL</name>
<proteinExistence type="predicted"/>
<evidence type="ECO:0000313" key="7">
    <source>
        <dbReference type="Proteomes" id="UP000001554"/>
    </source>
</evidence>
<feature type="compositionally biased region" description="Low complexity" evidence="5">
    <location>
        <begin position="40"/>
        <end position="56"/>
    </location>
</feature>
<feature type="compositionally biased region" description="Basic and acidic residues" evidence="5">
    <location>
        <begin position="668"/>
        <end position="680"/>
    </location>
</feature>
<evidence type="ECO:0000256" key="5">
    <source>
        <dbReference type="SAM" id="MobiDB-lite"/>
    </source>
</evidence>
<dbReference type="Proteomes" id="UP000001554">
    <property type="component" value="Chromosome 16"/>
</dbReference>
<feature type="region of interest" description="Disordered" evidence="5">
    <location>
        <begin position="1070"/>
        <end position="1114"/>
    </location>
</feature>
<feature type="compositionally biased region" description="Basic and acidic residues" evidence="5">
    <location>
        <begin position="266"/>
        <end position="276"/>
    </location>
</feature>
<feature type="region of interest" description="Disordered" evidence="5">
    <location>
        <begin position="37"/>
        <end position="89"/>
    </location>
</feature>
<feature type="compositionally biased region" description="Basic and acidic residues" evidence="5">
    <location>
        <begin position="893"/>
        <end position="929"/>
    </location>
</feature>
<dbReference type="FunFam" id="2.10.110.10:FF:000002">
    <property type="entry name" value="LIM domain and actin-binding 1"/>
    <property type="match status" value="2"/>
</dbReference>
<dbReference type="GO" id="GO:0046872">
    <property type="term" value="F:metal ion binding"/>
    <property type="evidence" value="ECO:0007669"/>
    <property type="project" value="UniProtKB-KW"/>
</dbReference>
<dbReference type="GeneID" id="118403252"/>
<feature type="compositionally biased region" description="Basic and acidic residues" evidence="5">
    <location>
        <begin position="834"/>
        <end position="848"/>
    </location>
</feature>
<evidence type="ECO:0000256" key="1">
    <source>
        <dbReference type="ARBA" id="ARBA00022723"/>
    </source>
</evidence>
<feature type="region of interest" description="Disordered" evidence="5">
    <location>
        <begin position="700"/>
        <end position="999"/>
    </location>
</feature>
<feature type="compositionally biased region" description="Polar residues" evidence="5">
    <location>
        <begin position="794"/>
        <end position="817"/>
    </location>
</feature>
<feature type="compositionally biased region" description="Polar residues" evidence="5">
    <location>
        <begin position="317"/>
        <end position="339"/>
    </location>
</feature>
<keyword evidence="7" id="KW-1185">Reference proteome</keyword>
<feature type="compositionally biased region" description="Basic and acidic residues" evidence="5">
    <location>
        <begin position="474"/>
        <end position="484"/>
    </location>
</feature>
<protein>
    <submittedName>
        <fullName evidence="8">Serine/arginine repetitive matrix protein 2-like isoform X2</fullName>
    </submittedName>
</protein>
<dbReference type="PANTHER" id="PTHR24206">
    <property type="entry name" value="OS06G0237300 PROTEIN"/>
    <property type="match status" value="1"/>
</dbReference>
<feature type="domain" description="LIM zinc-binding" evidence="6">
    <location>
        <begin position="1167"/>
        <end position="1227"/>
    </location>
</feature>